<gene>
    <name evidence="1" type="ORF">F2Q70_00040651</name>
</gene>
<name>A0A8S9K7A9_BRACR</name>
<proteinExistence type="predicted"/>
<organism evidence="1">
    <name type="scientific">Brassica cretica</name>
    <name type="common">Mustard</name>
    <dbReference type="NCBI Taxonomy" id="69181"/>
    <lineage>
        <taxon>Eukaryota</taxon>
        <taxon>Viridiplantae</taxon>
        <taxon>Streptophyta</taxon>
        <taxon>Embryophyta</taxon>
        <taxon>Tracheophyta</taxon>
        <taxon>Spermatophyta</taxon>
        <taxon>Magnoliopsida</taxon>
        <taxon>eudicotyledons</taxon>
        <taxon>Gunneridae</taxon>
        <taxon>Pentapetalae</taxon>
        <taxon>rosids</taxon>
        <taxon>malvids</taxon>
        <taxon>Brassicales</taxon>
        <taxon>Brassicaceae</taxon>
        <taxon>Brassiceae</taxon>
        <taxon>Brassica</taxon>
    </lineage>
</organism>
<sequence>MNLKRPESASMAENNDLVNHIEGVFRYFIVDVVDPGSCQDVAGFSKVIQGCKNLLLCEKGFRLLTSRDSGRLLAQKERVQGVFALVFYGIVRRFSEGFHDVLGFNLPGISVASGVLIYCEGCCRRVEVNRLMRVRLCVIMRVYSWIEVQRTRSYKAAIFRGNAVWFSNQIWHMRGNKWVYMVSRLQTVLEIDLSRLGWRISQDLAAAQVGCRVATMRRNKCDYVLGQLKSVSLGALEARFSDCEKKAKRVTNSVWLKQVVPPRRSS</sequence>
<evidence type="ECO:0000313" key="1">
    <source>
        <dbReference type="EMBL" id="KAF2590049.1"/>
    </source>
</evidence>
<reference evidence="1" key="1">
    <citation type="submission" date="2019-12" db="EMBL/GenBank/DDBJ databases">
        <title>Genome sequencing and annotation of Brassica cretica.</title>
        <authorList>
            <person name="Studholme D.J."/>
            <person name="Sarris P.F."/>
        </authorList>
    </citation>
    <scope>NUCLEOTIDE SEQUENCE</scope>
    <source>
        <strain evidence="1">PFS-102/07</strain>
        <tissue evidence="1">Leaf</tissue>
    </source>
</reference>
<dbReference type="AlphaFoldDB" id="A0A8S9K7A9"/>
<protein>
    <submittedName>
        <fullName evidence="1">Uncharacterized protein</fullName>
    </submittedName>
</protein>
<dbReference type="EMBL" id="QGKY02000190">
    <property type="protein sequence ID" value="KAF2590049.1"/>
    <property type="molecule type" value="Genomic_DNA"/>
</dbReference>
<accession>A0A8S9K7A9</accession>
<comment type="caution">
    <text evidence="1">The sequence shown here is derived from an EMBL/GenBank/DDBJ whole genome shotgun (WGS) entry which is preliminary data.</text>
</comment>